<name>A0A2Z6P3K0_TRISU</name>
<dbReference type="Proteomes" id="UP000242715">
    <property type="component" value="Unassembled WGS sequence"/>
</dbReference>
<evidence type="ECO:0000313" key="1">
    <source>
        <dbReference type="EMBL" id="GAU43042.1"/>
    </source>
</evidence>
<gene>
    <name evidence="1" type="ORF">TSUD_329400</name>
</gene>
<proteinExistence type="predicted"/>
<reference evidence="2" key="1">
    <citation type="journal article" date="2017" name="Front. Plant Sci.">
        <title>Climate Clever Clovers: New Paradigm to Reduce the Environmental Footprint of Ruminants by Breeding Low Methanogenic Forages Utilizing Haplotype Variation.</title>
        <authorList>
            <person name="Kaur P."/>
            <person name="Appels R."/>
            <person name="Bayer P.E."/>
            <person name="Keeble-Gagnere G."/>
            <person name="Wang J."/>
            <person name="Hirakawa H."/>
            <person name="Shirasawa K."/>
            <person name="Vercoe P."/>
            <person name="Stefanova K."/>
            <person name="Durmic Z."/>
            <person name="Nichols P."/>
            <person name="Revell C."/>
            <person name="Isobe S.N."/>
            <person name="Edwards D."/>
            <person name="Erskine W."/>
        </authorList>
    </citation>
    <scope>NUCLEOTIDE SEQUENCE [LARGE SCALE GENOMIC DNA]</scope>
    <source>
        <strain evidence="2">cv. Daliak</strain>
    </source>
</reference>
<accession>A0A2Z6P3K0</accession>
<sequence>MAIMLITKPTPILCKHVIPAGFFVILRANGTKTRSYRITPTIMVSTLKIAILAGEIWKLRER</sequence>
<evidence type="ECO:0000313" key="2">
    <source>
        <dbReference type="Proteomes" id="UP000242715"/>
    </source>
</evidence>
<organism evidence="1 2">
    <name type="scientific">Trifolium subterraneum</name>
    <name type="common">Subterranean clover</name>
    <dbReference type="NCBI Taxonomy" id="3900"/>
    <lineage>
        <taxon>Eukaryota</taxon>
        <taxon>Viridiplantae</taxon>
        <taxon>Streptophyta</taxon>
        <taxon>Embryophyta</taxon>
        <taxon>Tracheophyta</taxon>
        <taxon>Spermatophyta</taxon>
        <taxon>Magnoliopsida</taxon>
        <taxon>eudicotyledons</taxon>
        <taxon>Gunneridae</taxon>
        <taxon>Pentapetalae</taxon>
        <taxon>rosids</taxon>
        <taxon>fabids</taxon>
        <taxon>Fabales</taxon>
        <taxon>Fabaceae</taxon>
        <taxon>Papilionoideae</taxon>
        <taxon>50 kb inversion clade</taxon>
        <taxon>NPAAA clade</taxon>
        <taxon>Hologalegina</taxon>
        <taxon>IRL clade</taxon>
        <taxon>Trifolieae</taxon>
        <taxon>Trifolium</taxon>
    </lineage>
</organism>
<keyword evidence="2" id="KW-1185">Reference proteome</keyword>
<dbReference type="EMBL" id="DF973954">
    <property type="protein sequence ID" value="GAU43042.1"/>
    <property type="molecule type" value="Genomic_DNA"/>
</dbReference>
<dbReference type="AlphaFoldDB" id="A0A2Z6P3K0"/>
<protein>
    <submittedName>
        <fullName evidence="1">Uncharacterized protein</fullName>
    </submittedName>
</protein>